<feature type="transmembrane region" description="Helical" evidence="2">
    <location>
        <begin position="104"/>
        <end position="124"/>
    </location>
</feature>
<keyword evidence="4" id="KW-1185">Reference proteome</keyword>
<feature type="region of interest" description="Disordered" evidence="1">
    <location>
        <begin position="27"/>
        <end position="50"/>
    </location>
</feature>
<keyword evidence="2" id="KW-1133">Transmembrane helix</keyword>
<evidence type="ECO:0000256" key="1">
    <source>
        <dbReference type="SAM" id="MobiDB-lite"/>
    </source>
</evidence>
<evidence type="ECO:0000256" key="2">
    <source>
        <dbReference type="SAM" id="Phobius"/>
    </source>
</evidence>
<accession>A0AAD9J2I6</accession>
<dbReference type="EMBL" id="JAODUP010000720">
    <property type="protein sequence ID" value="KAK2144917.1"/>
    <property type="molecule type" value="Genomic_DNA"/>
</dbReference>
<protein>
    <submittedName>
        <fullName evidence="3">Uncharacterized protein</fullName>
    </submittedName>
</protein>
<gene>
    <name evidence="3" type="ORF">LSH36_720g00016</name>
</gene>
<evidence type="ECO:0000313" key="4">
    <source>
        <dbReference type="Proteomes" id="UP001208570"/>
    </source>
</evidence>
<keyword evidence="2" id="KW-0472">Membrane</keyword>
<evidence type="ECO:0000313" key="3">
    <source>
        <dbReference type="EMBL" id="KAK2144917.1"/>
    </source>
</evidence>
<feature type="non-terminal residue" evidence="3">
    <location>
        <position position="134"/>
    </location>
</feature>
<dbReference type="AlphaFoldDB" id="A0AAD9J2I6"/>
<feature type="non-terminal residue" evidence="3">
    <location>
        <position position="1"/>
    </location>
</feature>
<name>A0AAD9J2I6_9ANNE</name>
<keyword evidence="2" id="KW-0812">Transmembrane</keyword>
<proteinExistence type="predicted"/>
<reference evidence="3" key="1">
    <citation type="journal article" date="2023" name="Mol. Biol. Evol.">
        <title>Third-Generation Sequencing Reveals the Adaptive Role of the Epigenome in Three Deep-Sea Polychaetes.</title>
        <authorList>
            <person name="Perez M."/>
            <person name="Aroh O."/>
            <person name="Sun Y."/>
            <person name="Lan Y."/>
            <person name="Juniper S.K."/>
            <person name="Young C.R."/>
            <person name="Angers B."/>
            <person name="Qian P.Y."/>
        </authorList>
    </citation>
    <scope>NUCLEOTIDE SEQUENCE</scope>
    <source>
        <strain evidence="3">P08H-3</strain>
    </source>
</reference>
<dbReference type="Proteomes" id="UP001208570">
    <property type="component" value="Unassembled WGS sequence"/>
</dbReference>
<organism evidence="3 4">
    <name type="scientific">Paralvinella palmiformis</name>
    <dbReference type="NCBI Taxonomy" id="53620"/>
    <lineage>
        <taxon>Eukaryota</taxon>
        <taxon>Metazoa</taxon>
        <taxon>Spiralia</taxon>
        <taxon>Lophotrochozoa</taxon>
        <taxon>Annelida</taxon>
        <taxon>Polychaeta</taxon>
        <taxon>Sedentaria</taxon>
        <taxon>Canalipalpata</taxon>
        <taxon>Terebellida</taxon>
        <taxon>Terebelliformia</taxon>
        <taxon>Alvinellidae</taxon>
        <taxon>Paralvinella</taxon>
    </lineage>
</organism>
<sequence length="134" mass="15329">IPDFTEDNGAIAAVLKNISDDEDRGIANIPTPGDNMADDGGAVSSETTEMKTPNKELNNINDMFYKFMPRVIHAPINNMNISVETFFLLRYVRKDSQFWGDFYVAPWTRCGPYFVGIFLGYFLVKYERKPKMNK</sequence>
<comment type="caution">
    <text evidence="3">The sequence shown here is derived from an EMBL/GenBank/DDBJ whole genome shotgun (WGS) entry which is preliminary data.</text>
</comment>